<dbReference type="EMBL" id="JBFTWV010000031">
    <property type="protein sequence ID" value="KAL2795820.1"/>
    <property type="molecule type" value="Genomic_DNA"/>
</dbReference>
<organism evidence="8 9">
    <name type="scientific">Aspergillus keveii</name>
    <dbReference type="NCBI Taxonomy" id="714993"/>
    <lineage>
        <taxon>Eukaryota</taxon>
        <taxon>Fungi</taxon>
        <taxon>Dikarya</taxon>
        <taxon>Ascomycota</taxon>
        <taxon>Pezizomycotina</taxon>
        <taxon>Eurotiomycetes</taxon>
        <taxon>Eurotiomycetidae</taxon>
        <taxon>Eurotiales</taxon>
        <taxon>Aspergillaceae</taxon>
        <taxon>Aspergillus</taxon>
        <taxon>Aspergillus subgen. Nidulantes</taxon>
    </lineage>
</organism>
<evidence type="ECO:0000256" key="2">
    <source>
        <dbReference type="ARBA" id="ARBA00021099"/>
    </source>
</evidence>
<name>A0ABR4G9W2_9EURO</name>
<keyword evidence="9" id="KW-1185">Reference proteome</keyword>
<evidence type="ECO:0000313" key="8">
    <source>
        <dbReference type="EMBL" id="KAL2795820.1"/>
    </source>
</evidence>
<reference evidence="8 9" key="1">
    <citation type="submission" date="2024-07" db="EMBL/GenBank/DDBJ databases">
        <title>Section-level genome sequencing and comparative genomics of Aspergillus sections Usti and Cavernicolus.</title>
        <authorList>
            <consortium name="Lawrence Berkeley National Laboratory"/>
            <person name="Nybo J.L."/>
            <person name="Vesth T.C."/>
            <person name="Theobald S."/>
            <person name="Frisvad J.C."/>
            <person name="Larsen T.O."/>
            <person name="Kjaerboelling I."/>
            <person name="Rothschild-Mancinelli K."/>
            <person name="Lyhne E.K."/>
            <person name="Kogle M.E."/>
            <person name="Barry K."/>
            <person name="Clum A."/>
            <person name="Na H."/>
            <person name="Ledsgaard L."/>
            <person name="Lin J."/>
            <person name="Lipzen A."/>
            <person name="Kuo A."/>
            <person name="Riley R."/>
            <person name="Mondo S."/>
            <person name="Labutti K."/>
            <person name="Haridas S."/>
            <person name="Pangalinan J."/>
            <person name="Salamov A.A."/>
            <person name="Simmons B.A."/>
            <person name="Magnuson J.K."/>
            <person name="Chen J."/>
            <person name="Drula E."/>
            <person name="Henrissat B."/>
            <person name="Wiebenga A."/>
            <person name="Lubbers R.J."/>
            <person name="Gomes A.C."/>
            <person name="Makela M.R."/>
            <person name="Stajich J."/>
            <person name="Grigoriev I.V."/>
            <person name="Mortensen U.H."/>
            <person name="De Vries R.P."/>
            <person name="Baker S.E."/>
            <person name="Andersen M.R."/>
        </authorList>
    </citation>
    <scope>NUCLEOTIDE SEQUENCE [LARGE SCALE GENOMIC DNA]</scope>
    <source>
        <strain evidence="8 9">CBS 209.92</strain>
    </source>
</reference>
<gene>
    <name evidence="8" type="ORF">BJX66DRAFT_158209</name>
</gene>
<dbReference type="PANTHER" id="PTHR14957:SF1">
    <property type="entry name" value="UBIQUITIN-LIKE-CONJUGATING ENZYME ATG10"/>
    <property type="match status" value="1"/>
</dbReference>
<dbReference type="InterPro" id="IPR007135">
    <property type="entry name" value="Atg3/Atg10"/>
</dbReference>
<evidence type="ECO:0000256" key="6">
    <source>
        <dbReference type="ARBA" id="ARBA00023006"/>
    </source>
</evidence>
<protein>
    <recommendedName>
        <fullName evidence="2">Ubiquitin-like-conjugating enzyme ATG10</fullName>
    </recommendedName>
    <alternativeName>
        <fullName evidence="7">Autophagy-related protein 10</fullName>
    </alternativeName>
</protein>
<dbReference type="PANTHER" id="PTHR14957">
    <property type="entry name" value="UBIQUITIN-LIKE-CONJUGATING ENZYME ATG10"/>
    <property type="match status" value="1"/>
</dbReference>
<keyword evidence="5" id="KW-0653">Protein transport</keyword>
<dbReference type="Proteomes" id="UP001610563">
    <property type="component" value="Unassembled WGS sequence"/>
</dbReference>
<keyword evidence="4" id="KW-0833">Ubl conjugation pathway</keyword>
<evidence type="ECO:0000256" key="5">
    <source>
        <dbReference type="ARBA" id="ARBA00022927"/>
    </source>
</evidence>
<dbReference type="Pfam" id="PF03987">
    <property type="entry name" value="Autophagy_act_C"/>
    <property type="match status" value="1"/>
</dbReference>
<keyword evidence="3" id="KW-0808">Transferase</keyword>
<comment type="caution">
    <text evidence="8">The sequence shown here is derived from an EMBL/GenBank/DDBJ whole genome shotgun (WGS) entry which is preliminary data.</text>
</comment>
<sequence length="237" mass="26154">MATSSCLPSQGTLSVFPFLAHDEFESACRAFLDRVRTARSSIVQWSSIRLQSTGPILKISQTLLSSDPSLSQDDASTVPLHSQGVYDPQLEACEEDLEALVRAADTYDNLQVDYDIILSDTYQVPVLYFVLRQADRLLGIEEVYHYLVPRQYRKNIQSVGIMGGISFGYHPVSGTPAFFVHPCNTADAMKDTATGQGIGPEGYLIVWLGLIGNCLRLQLPSELFATEGGPQLENVRY</sequence>
<evidence type="ECO:0000313" key="9">
    <source>
        <dbReference type="Proteomes" id="UP001610563"/>
    </source>
</evidence>
<proteinExistence type="inferred from homology"/>
<evidence type="ECO:0000256" key="4">
    <source>
        <dbReference type="ARBA" id="ARBA00022786"/>
    </source>
</evidence>
<accession>A0ABR4G9W2</accession>
<evidence type="ECO:0000256" key="3">
    <source>
        <dbReference type="ARBA" id="ARBA00022679"/>
    </source>
</evidence>
<evidence type="ECO:0000256" key="7">
    <source>
        <dbReference type="ARBA" id="ARBA00029833"/>
    </source>
</evidence>
<keyword evidence="6" id="KW-0072">Autophagy</keyword>
<evidence type="ECO:0000256" key="1">
    <source>
        <dbReference type="ARBA" id="ARBA00005696"/>
    </source>
</evidence>
<keyword evidence="5" id="KW-0813">Transport</keyword>
<comment type="similarity">
    <text evidence="1">Belongs to the ATG10 family.</text>
</comment>
<dbReference type="Gene3D" id="3.30.1460.50">
    <property type="match status" value="1"/>
</dbReference>